<dbReference type="VEuPathDB" id="FungiDB:CJI96_0000143"/>
<dbReference type="Proteomes" id="UP000037122">
    <property type="component" value="Unassembled WGS sequence"/>
</dbReference>
<dbReference type="InterPro" id="IPR031872">
    <property type="entry name" value="NDC10_II"/>
</dbReference>
<feature type="compositionally biased region" description="Low complexity" evidence="1">
    <location>
        <begin position="352"/>
        <end position="364"/>
    </location>
</feature>
<name>A0A0L0NW17_CANAR</name>
<evidence type="ECO:0000259" key="2">
    <source>
        <dbReference type="Pfam" id="PF16787"/>
    </source>
</evidence>
<feature type="region of interest" description="Disordered" evidence="1">
    <location>
        <begin position="344"/>
        <end position="396"/>
    </location>
</feature>
<accession>A0A0L0NW17</accession>
<gene>
    <name evidence="3" type="ORF">QG37_05377</name>
</gene>
<comment type="caution">
    <text evidence="3">The sequence shown here is derived from an EMBL/GenBank/DDBJ whole genome shotgun (WGS) entry which is preliminary data.</text>
</comment>
<evidence type="ECO:0000313" key="3">
    <source>
        <dbReference type="EMBL" id="KND97885.1"/>
    </source>
</evidence>
<evidence type="ECO:0000256" key="1">
    <source>
        <dbReference type="SAM" id="MobiDB-lite"/>
    </source>
</evidence>
<dbReference type="Gene3D" id="1.10.443.20">
    <property type="entry name" value="Centromere DNA-binding protein complex CBF3 subunit, domain 2"/>
    <property type="match status" value="1"/>
</dbReference>
<dbReference type="GO" id="GO:0003677">
    <property type="term" value="F:DNA binding"/>
    <property type="evidence" value="ECO:0007669"/>
    <property type="project" value="InterPro"/>
</dbReference>
<dbReference type="VEuPathDB" id="FungiDB:CJJ09_001798"/>
<reference evidence="4" key="1">
    <citation type="journal article" date="2015" name="BMC Genomics">
        <title>Draft genome of a commonly misdiagnosed multidrug resistant pathogen Candida auris.</title>
        <authorList>
            <person name="Chatterjee S."/>
            <person name="Alampalli S.V."/>
            <person name="Nageshan R.K."/>
            <person name="Chettiar S.T."/>
            <person name="Joshi S."/>
            <person name="Tatu U.S."/>
        </authorList>
    </citation>
    <scope>NUCLEOTIDE SEQUENCE [LARGE SCALE GENOMIC DNA]</scope>
    <source>
        <strain evidence="4">6684</strain>
    </source>
</reference>
<feature type="domain" description="Ndc10" evidence="2">
    <location>
        <begin position="65"/>
        <end position="332"/>
    </location>
</feature>
<dbReference type="Pfam" id="PF16787">
    <property type="entry name" value="NDC10_II"/>
    <property type="match status" value="1"/>
</dbReference>
<dbReference type="VEuPathDB" id="FungiDB:CJI97_002340"/>
<feature type="compositionally biased region" description="Basic and acidic residues" evidence="1">
    <location>
        <begin position="371"/>
        <end position="381"/>
    </location>
</feature>
<dbReference type="EMBL" id="LGST01000039">
    <property type="protein sequence ID" value="KND97885.1"/>
    <property type="molecule type" value="Genomic_DNA"/>
</dbReference>
<dbReference type="VEuPathDB" id="FungiDB:CJJ07_000026"/>
<organism evidence="3 4">
    <name type="scientific">Candidozyma auris</name>
    <name type="common">Yeast</name>
    <name type="synonym">Candida auris</name>
    <dbReference type="NCBI Taxonomy" id="498019"/>
    <lineage>
        <taxon>Eukaryota</taxon>
        <taxon>Fungi</taxon>
        <taxon>Dikarya</taxon>
        <taxon>Ascomycota</taxon>
        <taxon>Saccharomycotina</taxon>
        <taxon>Pichiomycetes</taxon>
        <taxon>Metschnikowiaceae</taxon>
        <taxon>Candidozyma</taxon>
    </lineage>
</organism>
<sequence>MSDYSGSDTEAVDRYENDTKQFTGTSDSVRLPSSSIKADGHHYSLLDYYDLTIPLINGKCLQSLNIHSFLRTLLDFLLLHSFQLKALQKREIKLADLTLYEFNEDFQALLIRSVLPKTTQIQYTARLRHKLVELCPIFIFSMYLFARFHIPDTYGEYDLTEESLTNEQFLDYKLLNGGNKLRPLSYSQQYKASTRILKISDKYKPIHLGKILTTQYNTNPDLGLVSESPQNYKYSSHTVTGIQLEALCKFAGFENELAYRIDRAKRIPPPFIVEQIFPFLNTHRYGQNTELDEFFRLLNFIRITLVQDMVEVKKRFPENLVCEHPIFSSQEFCDFAGVPKELSVSSNRNDPDSSPTSPYSSSVDLNGEDGNAFKEDDEFRSNSRKRPYMLTSQDGSRKRLRDLEKLVELMRKQQTAMAREMSLFIEKQHAQLAEQGNMLRRLMNSTDGLSILLATRNPNAGMYSKQVYDQNSVTFDQLQRKISQASSDGVAILQSWSSRMQQVGNQSKQYKDKVEEARARALMLTPAPTVDSIKELYDDFAAWSLALTDHHITLDEWNAAHKPDDRTLVEMRSAIVRFLENETARSQAPIHVTIGKLQSKLRDQNLSVVLPDLAKQILSGNTVILD</sequence>
<protein>
    <recommendedName>
        <fullName evidence="2">Ndc10 domain-containing protein</fullName>
    </recommendedName>
</protein>
<dbReference type="VEuPathDB" id="FungiDB:B9J08_001678"/>
<dbReference type="VEuPathDB" id="FungiDB:QG37_05377"/>
<evidence type="ECO:0000313" key="4">
    <source>
        <dbReference type="Proteomes" id="UP000037122"/>
    </source>
</evidence>
<proteinExistence type="predicted"/>
<dbReference type="AlphaFoldDB" id="A0A0L0NW17"/>
<dbReference type="InterPro" id="IPR038279">
    <property type="entry name" value="Ndc10_dom2_sf"/>
</dbReference>